<feature type="compositionally biased region" description="Polar residues" evidence="1">
    <location>
        <begin position="406"/>
        <end position="429"/>
    </location>
</feature>
<feature type="compositionally biased region" description="Basic residues" evidence="1">
    <location>
        <begin position="93"/>
        <end position="103"/>
    </location>
</feature>
<feature type="region of interest" description="Disordered" evidence="1">
    <location>
        <begin position="92"/>
        <end position="127"/>
    </location>
</feature>
<gene>
    <name evidence="2" type="ORF">KIW84_075707</name>
</gene>
<protein>
    <recommendedName>
        <fullName evidence="4">DUF3527 domain protein</fullName>
    </recommendedName>
</protein>
<organism evidence="2 3">
    <name type="scientific">Pisum sativum</name>
    <name type="common">Garden pea</name>
    <name type="synonym">Lathyrus oleraceus</name>
    <dbReference type="NCBI Taxonomy" id="3888"/>
    <lineage>
        <taxon>Eukaryota</taxon>
        <taxon>Viridiplantae</taxon>
        <taxon>Streptophyta</taxon>
        <taxon>Embryophyta</taxon>
        <taxon>Tracheophyta</taxon>
        <taxon>Spermatophyta</taxon>
        <taxon>Magnoliopsida</taxon>
        <taxon>eudicotyledons</taxon>
        <taxon>Gunneridae</taxon>
        <taxon>Pentapetalae</taxon>
        <taxon>rosids</taxon>
        <taxon>fabids</taxon>
        <taxon>Fabales</taxon>
        <taxon>Fabaceae</taxon>
        <taxon>Papilionoideae</taxon>
        <taxon>50 kb inversion clade</taxon>
        <taxon>NPAAA clade</taxon>
        <taxon>Hologalegina</taxon>
        <taxon>IRL clade</taxon>
        <taxon>Fabeae</taxon>
        <taxon>Lathyrus</taxon>
    </lineage>
</organism>
<feature type="compositionally biased region" description="Low complexity" evidence="1">
    <location>
        <begin position="104"/>
        <end position="118"/>
    </location>
</feature>
<evidence type="ECO:0000256" key="1">
    <source>
        <dbReference type="SAM" id="MobiDB-lite"/>
    </source>
</evidence>
<dbReference type="AlphaFoldDB" id="A0A9D4VUP1"/>
<dbReference type="InterPro" id="IPR021916">
    <property type="entry name" value="DUF3527"/>
</dbReference>
<dbReference type="OrthoDB" id="1898655at2759"/>
<dbReference type="PANTHER" id="PTHR31390:SF4">
    <property type="entry name" value="DUF3527 DOMAIN-CONTAINING PROTEIN"/>
    <property type="match status" value="1"/>
</dbReference>
<feature type="compositionally biased region" description="Basic and acidic residues" evidence="1">
    <location>
        <begin position="1"/>
        <end position="11"/>
    </location>
</feature>
<dbReference type="PANTHER" id="PTHR31390">
    <property type="entry name" value="EXPRESSED PROTEIN"/>
    <property type="match status" value="1"/>
</dbReference>
<keyword evidence="3" id="KW-1185">Reference proteome</keyword>
<evidence type="ECO:0008006" key="4">
    <source>
        <dbReference type="Google" id="ProtNLM"/>
    </source>
</evidence>
<feature type="compositionally biased region" description="Low complexity" evidence="1">
    <location>
        <begin position="353"/>
        <end position="370"/>
    </location>
</feature>
<sequence length="871" mass="96736">MSRKVYGERTTGRSSRPYAADYHHEIHENEEDIVVKSYRSHRKHGNYGREYEDEMVKYMSNLPGYLQRGREESREKVLNVGVLDWNRLEQWKNSRKHASHRNSRSSSSNNDSSSVSKDGLSGHSSKEQGTILRQSLKSHFMASSIQDHSQAVKFSRRSIGHCQDFRGSIGNINTKDRTNRRLKEFNRESFDQHIDKESGIIRNEQLHKAASSAMLEIRTRDGGMGKRVEKLNEPNIDNVSMLEIRTRDGGMGKRVEKLNEPNIDNVSQGMLRKREPAVHNLPTKSNDHSLSFLAQKSEYHTRLSFSEQPKEFFRKELNHDISHSGDLPDELSCNDSQDKGSACSSTDMESFKLPASTFSSPASTPSSPLSVRVEISPPKSRKAEERKQTMAKTSSANAPLHEFDQKVTSGKSRSSSPFRQLSTGYTSRGSACKETGYVPHQNSITAAEYSSDNVRGCENLNISGNDKPGDAARSKSSPLRRLLDPLLKPKTAKFSHSLDSSQKDSLSINKNYRSANGRFSTLHPIKEVDRDHRAGCSAVKTIDSSKDKKHGPSTTQALLRIAVKNGLPLFTFAVNQIDGNILAAKVKNLGSSGKDECNRIYTFLTFSEVKKKNGSWMSKAGRSKEPDYLPHVVAQMKASDMHYYDLTSQNCMDSSTMKEFVLFSVKLGQGDAQDADYQPNDELAAIAIKIPKAISFINSQHHSSCHSDSHDAVRATVVLPGGVHSFPSKGGPSSLLERWKSGGSCDCGGWDLACKLKILANENQASRKPRSSKPYFADYQFDLFVQGNKQDPRPAFSLTPLENGMSSVAFDSSLSLLQAFAICIALVDSKMPCELSGSRKSQTDELKAFGKLEDIPTSYVSNPPVSPVGRV</sequence>
<accession>A0A9D4VUP1</accession>
<dbReference type="Proteomes" id="UP001058974">
    <property type="component" value="Chromosome 7"/>
</dbReference>
<feature type="region of interest" description="Disordered" evidence="1">
    <location>
        <begin position="459"/>
        <end position="481"/>
    </location>
</feature>
<feature type="region of interest" description="Disordered" evidence="1">
    <location>
        <begin position="1"/>
        <end position="24"/>
    </location>
</feature>
<evidence type="ECO:0000313" key="3">
    <source>
        <dbReference type="Proteomes" id="UP001058974"/>
    </source>
</evidence>
<reference evidence="2 3" key="1">
    <citation type="journal article" date="2022" name="Nat. Genet.">
        <title>Improved pea reference genome and pan-genome highlight genomic features and evolutionary characteristics.</title>
        <authorList>
            <person name="Yang T."/>
            <person name="Liu R."/>
            <person name="Luo Y."/>
            <person name="Hu S."/>
            <person name="Wang D."/>
            <person name="Wang C."/>
            <person name="Pandey M.K."/>
            <person name="Ge S."/>
            <person name="Xu Q."/>
            <person name="Li N."/>
            <person name="Li G."/>
            <person name="Huang Y."/>
            <person name="Saxena R.K."/>
            <person name="Ji Y."/>
            <person name="Li M."/>
            <person name="Yan X."/>
            <person name="He Y."/>
            <person name="Liu Y."/>
            <person name="Wang X."/>
            <person name="Xiang C."/>
            <person name="Varshney R.K."/>
            <person name="Ding H."/>
            <person name="Gao S."/>
            <person name="Zong X."/>
        </authorList>
    </citation>
    <scope>NUCLEOTIDE SEQUENCE [LARGE SCALE GENOMIC DNA]</scope>
    <source>
        <strain evidence="2 3">cv. Zhongwan 6</strain>
    </source>
</reference>
<feature type="region of interest" description="Disordered" evidence="1">
    <location>
        <begin position="326"/>
        <end position="435"/>
    </location>
</feature>
<dbReference type="EMBL" id="JAMSHJ010000007">
    <property type="protein sequence ID" value="KAI5390495.1"/>
    <property type="molecule type" value="Genomic_DNA"/>
</dbReference>
<evidence type="ECO:0000313" key="2">
    <source>
        <dbReference type="EMBL" id="KAI5390495.1"/>
    </source>
</evidence>
<proteinExistence type="predicted"/>
<comment type="caution">
    <text evidence="2">The sequence shown here is derived from an EMBL/GenBank/DDBJ whole genome shotgun (WGS) entry which is preliminary data.</text>
</comment>
<name>A0A9D4VUP1_PEA</name>
<dbReference type="Gramene" id="Psat07G0570700-T1">
    <property type="protein sequence ID" value="KAI5390495.1"/>
    <property type="gene ID" value="KIW84_075707"/>
</dbReference>
<dbReference type="Pfam" id="PF12043">
    <property type="entry name" value="DUF3527"/>
    <property type="match status" value="2"/>
</dbReference>